<sequence length="40" mass="4426">MQPSLTNVLKGSLQRGLFAIDELTRGLKGNRVLLFARRVG</sequence>
<dbReference type="EMBL" id="BK016133">
    <property type="protein sequence ID" value="DAF97488.1"/>
    <property type="molecule type" value="Genomic_DNA"/>
</dbReference>
<accession>A0A8S5USL1</accession>
<name>A0A8S5USL1_9CAUD</name>
<proteinExistence type="predicted"/>
<organism evidence="1">
    <name type="scientific">Myoviridae sp. ctijX18</name>
    <dbReference type="NCBI Taxonomy" id="2825154"/>
    <lineage>
        <taxon>Viruses</taxon>
        <taxon>Duplodnaviria</taxon>
        <taxon>Heunggongvirae</taxon>
        <taxon>Uroviricota</taxon>
        <taxon>Caudoviricetes</taxon>
    </lineage>
</organism>
<evidence type="ECO:0000313" key="1">
    <source>
        <dbReference type="EMBL" id="DAF97488.1"/>
    </source>
</evidence>
<reference evidence="1" key="1">
    <citation type="journal article" date="2021" name="Proc. Natl. Acad. Sci. U.S.A.">
        <title>A Catalog of Tens of Thousands of Viruses from Human Metagenomes Reveals Hidden Associations with Chronic Diseases.</title>
        <authorList>
            <person name="Tisza M.J."/>
            <person name="Buck C.B."/>
        </authorList>
    </citation>
    <scope>NUCLEOTIDE SEQUENCE</scope>
    <source>
        <strain evidence="1">CtijX18</strain>
    </source>
</reference>
<protein>
    <submittedName>
        <fullName evidence="1">Uncharacterized protein</fullName>
    </submittedName>
</protein>